<dbReference type="InterPro" id="IPR000620">
    <property type="entry name" value="EamA_dom"/>
</dbReference>
<evidence type="ECO:0000256" key="4">
    <source>
        <dbReference type="ARBA" id="ARBA00023136"/>
    </source>
</evidence>
<dbReference type="PANTHER" id="PTHR32322:SF9">
    <property type="entry name" value="AMINO-ACID METABOLITE EFFLUX PUMP-RELATED"/>
    <property type="match status" value="1"/>
</dbReference>
<feature type="transmembrane region" description="Helical" evidence="5">
    <location>
        <begin position="173"/>
        <end position="191"/>
    </location>
</feature>
<feature type="transmembrane region" description="Helical" evidence="5">
    <location>
        <begin position="143"/>
        <end position="161"/>
    </location>
</feature>
<dbReference type="EMBL" id="JANKJG010000003">
    <property type="protein sequence ID" value="MCR8826150.1"/>
    <property type="molecule type" value="Genomic_DNA"/>
</dbReference>
<feature type="transmembrane region" description="Helical" evidence="5">
    <location>
        <begin position="255"/>
        <end position="273"/>
    </location>
</feature>
<dbReference type="Pfam" id="PF00892">
    <property type="entry name" value="EamA"/>
    <property type="match status" value="1"/>
</dbReference>
<dbReference type="Proteomes" id="UP001165396">
    <property type="component" value="Unassembled WGS sequence"/>
</dbReference>
<protein>
    <submittedName>
        <fullName evidence="8">DMT family transporter</fullName>
    </submittedName>
</protein>
<keyword evidence="3 5" id="KW-1133">Transmembrane helix</keyword>
<keyword evidence="4 5" id="KW-0472">Membrane</keyword>
<dbReference type="InterPro" id="IPR050638">
    <property type="entry name" value="AA-Vitamin_Transporters"/>
</dbReference>
<dbReference type="SUPFAM" id="SSF103481">
    <property type="entry name" value="Multidrug resistance efflux transporter EmrE"/>
    <property type="match status" value="1"/>
</dbReference>
<dbReference type="PANTHER" id="PTHR32322">
    <property type="entry name" value="INNER MEMBRANE TRANSPORTER"/>
    <property type="match status" value="1"/>
</dbReference>
<organism evidence="8 9">
    <name type="scientific">Pseudosulfitobacter koreensis</name>
    <dbReference type="NCBI Taxonomy" id="2968472"/>
    <lineage>
        <taxon>Bacteria</taxon>
        <taxon>Pseudomonadati</taxon>
        <taxon>Pseudomonadota</taxon>
        <taxon>Alphaproteobacteria</taxon>
        <taxon>Rhodobacterales</taxon>
        <taxon>Roseobacteraceae</taxon>
        <taxon>Pseudosulfitobacter</taxon>
    </lineage>
</organism>
<evidence type="ECO:0000256" key="1">
    <source>
        <dbReference type="ARBA" id="ARBA00004141"/>
    </source>
</evidence>
<feature type="transmembrane region" description="Helical" evidence="5">
    <location>
        <begin position="197"/>
        <end position="221"/>
    </location>
</feature>
<keyword evidence="9" id="KW-1185">Reference proteome</keyword>
<sequence>MKLPLLTALTMVAFAANSVLNRAAVGSGSIDPASFALIRVISGVVILCVVLAVRGTPLPLLRRARVPGALSLAVYMAGFSLSYVVLDAGLGALILFGVVQITMFGWGAARGSAPTRRQMAGAGTAFAGLMLVLWPGPGSQTDPLGALLMVAAGLGWAIYTISGRSEPDPLPATAANFVLCLPVLAVFLVNPDMFARPFGIALAVVSGAVTSGLGYALWYAVLPRLAQATAAVVQLSVPIIAIIAGAVLLGEPISALMVVAAALVLGGIAWAVTAPRHAKPGT</sequence>
<evidence type="ECO:0000256" key="5">
    <source>
        <dbReference type="SAM" id="Phobius"/>
    </source>
</evidence>
<proteinExistence type="predicted"/>
<keyword evidence="2 5" id="KW-0812">Transmembrane</keyword>
<comment type="subcellular location">
    <subcellularLocation>
        <location evidence="1">Membrane</location>
        <topology evidence="1">Multi-pass membrane protein</topology>
    </subcellularLocation>
</comment>
<evidence type="ECO:0000256" key="6">
    <source>
        <dbReference type="SAM" id="SignalP"/>
    </source>
</evidence>
<feature type="transmembrane region" description="Helical" evidence="5">
    <location>
        <begin position="228"/>
        <end position="249"/>
    </location>
</feature>
<keyword evidence="6" id="KW-0732">Signal</keyword>
<evidence type="ECO:0000256" key="2">
    <source>
        <dbReference type="ARBA" id="ARBA00022692"/>
    </source>
</evidence>
<feature type="transmembrane region" description="Helical" evidence="5">
    <location>
        <begin position="33"/>
        <end position="53"/>
    </location>
</feature>
<dbReference type="RefSeq" id="WP_258293829.1">
    <property type="nucleotide sequence ID" value="NZ_JANKJG010000003.1"/>
</dbReference>
<feature type="signal peptide" evidence="6">
    <location>
        <begin position="1"/>
        <end position="15"/>
    </location>
</feature>
<feature type="transmembrane region" description="Helical" evidence="5">
    <location>
        <begin position="120"/>
        <end position="137"/>
    </location>
</feature>
<evidence type="ECO:0000259" key="7">
    <source>
        <dbReference type="Pfam" id="PF00892"/>
    </source>
</evidence>
<accession>A0ABT1YZ41</accession>
<name>A0ABT1YZ41_9RHOB</name>
<feature type="transmembrane region" description="Helical" evidence="5">
    <location>
        <begin position="65"/>
        <end position="84"/>
    </location>
</feature>
<reference evidence="8" key="1">
    <citation type="submission" date="2022-07" db="EMBL/GenBank/DDBJ databases">
        <title>Pseudosulfitobacter sp. strain AP-MA-4, whole genome sequence.</title>
        <authorList>
            <person name="Jiang Y."/>
        </authorList>
    </citation>
    <scope>NUCLEOTIDE SEQUENCE</scope>
    <source>
        <strain evidence="8">AP-MA-4</strain>
    </source>
</reference>
<evidence type="ECO:0000256" key="3">
    <source>
        <dbReference type="ARBA" id="ARBA00022989"/>
    </source>
</evidence>
<feature type="domain" description="EamA" evidence="7">
    <location>
        <begin position="144"/>
        <end position="272"/>
    </location>
</feature>
<feature type="transmembrane region" description="Helical" evidence="5">
    <location>
        <begin position="90"/>
        <end position="108"/>
    </location>
</feature>
<evidence type="ECO:0000313" key="8">
    <source>
        <dbReference type="EMBL" id="MCR8826150.1"/>
    </source>
</evidence>
<evidence type="ECO:0000313" key="9">
    <source>
        <dbReference type="Proteomes" id="UP001165396"/>
    </source>
</evidence>
<dbReference type="InterPro" id="IPR037185">
    <property type="entry name" value="EmrE-like"/>
</dbReference>
<comment type="caution">
    <text evidence="8">The sequence shown here is derived from an EMBL/GenBank/DDBJ whole genome shotgun (WGS) entry which is preliminary data.</text>
</comment>
<feature type="chain" id="PRO_5046784938" evidence="6">
    <location>
        <begin position="16"/>
        <end position="282"/>
    </location>
</feature>
<gene>
    <name evidence="8" type="ORF">NTA49_06330</name>
</gene>